<evidence type="ECO:0000256" key="1">
    <source>
        <dbReference type="SAM" id="MobiDB-lite"/>
    </source>
</evidence>
<dbReference type="Pfam" id="PF06232">
    <property type="entry name" value="ATS3"/>
    <property type="match status" value="1"/>
</dbReference>
<gene>
    <name evidence="3" type="ORF">O6P43_005502</name>
</gene>
<dbReference type="PRINTS" id="PR01217">
    <property type="entry name" value="PRICHEXTENSN"/>
</dbReference>
<dbReference type="CDD" id="cd00113">
    <property type="entry name" value="PLAT"/>
    <property type="match status" value="1"/>
</dbReference>
<dbReference type="Gene3D" id="2.60.60.20">
    <property type="entry name" value="PLAT/LH2 domain"/>
    <property type="match status" value="1"/>
</dbReference>
<feature type="chain" id="PRO_5042072610" evidence="2">
    <location>
        <begin position="21"/>
        <end position="243"/>
    </location>
</feature>
<keyword evidence="4" id="KW-1185">Reference proteome</keyword>
<protein>
    <submittedName>
        <fullName evidence="3">Embryo-specific</fullName>
    </submittedName>
</protein>
<dbReference type="KEGG" id="qsa:O6P43_005502"/>
<feature type="signal peptide" evidence="2">
    <location>
        <begin position="1"/>
        <end position="20"/>
    </location>
</feature>
<evidence type="ECO:0000256" key="2">
    <source>
        <dbReference type="SAM" id="SignalP"/>
    </source>
</evidence>
<keyword evidence="2" id="KW-0732">Signal</keyword>
<proteinExistence type="predicted"/>
<feature type="region of interest" description="Disordered" evidence="1">
    <location>
        <begin position="181"/>
        <end position="220"/>
    </location>
</feature>
<dbReference type="PANTHER" id="PTHR31718:SF32">
    <property type="entry name" value="EMBRYO-SPECIFIC PROTEIN ATS3B"/>
    <property type="match status" value="1"/>
</dbReference>
<name>A0AAD7VH32_QUISA</name>
<dbReference type="SUPFAM" id="SSF49723">
    <property type="entry name" value="Lipase/lipooxygenase domain (PLAT/LH2 domain)"/>
    <property type="match status" value="1"/>
</dbReference>
<feature type="compositionally biased region" description="Pro residues" evidence="1">
    <location>
        <begin position="181"/>
        <end position="217"/>
    </location>
</feature>
<reference evidence="3" key="1">
    <citation type="journal article" date="2023" name="Science">
        <title>Elucidation of the pathway for biosynthesis of saponin adjuvants from the soapbark tree.</title>
        <authorList>
            <person name="Reed J."/>
            <person name="Orme A."/>
            <person name="El-Demerdash A."/>
            <person name="Owen C."/>
            <person name="Martin L.B.B."/>
            <person name="Misra R.C."/>
            <person name="Kikuchi S."/>
            <person name="Rejzek M."/>
            <person name="Martin A.C."/>
            <person name="Harkess A."/>
            <person name="Leebens-Mack J."/>
            <person name="Louveau T."/>
            <person name="Stephenson M.J."/>
            <person name="Osbourn A."/>
        </authorList>
    </citation>
    <scope>NUCLEOTIDE SEQUENCE</scope>
    <source>
        <strain evidence="3">S10</strain>
    </source>
</reference>
<dbReference type="AlphaFoldDB" id="A0AAD7VH32"/>
<organism evidence="3 4">
    <name type="scientific">Quillaja saponaria</name>
    <name type="common">Soap bark tree</name>
    <dbReference type="NCBI Taxonomy" id="32244"/>
    <lineage>
        <taxon>Eukaryota</taxon>
        <taxon>Viridiplantae</taxon>
        <taxon>Streptophyta</taxon>
        <taxon>Embryophyta</taxon>
        <taxon>Tracheophyta</taxon>
        <taxon>Spermatophyta</taxon>
        <taxon>Magnoliopsida</taxon>
        <taxon>eudicotyledons</taxon>
        <taxon>Gunneridae</taxon>
        <taxon>Pentapetalae</taxon>
        <taxon>rosids</taxon>
        <taxon>fabids</taxon>
        <taxon>Fabales</taxon>
        <taxon>Quillajaceae</taxon>
        <taxon>Quillaja</taxon>
    </lineage>
</organism>
<dbReference type="InterPro" id="IPR036392">
    <property type="entry name" value="PLAT/LH2_dom_sf"/>
</dbReference>
<evidence type="ECO:0000313" key="3">
    <source>
        <dbReference type="EMBL" id="KAJ7975606.1"/>
    </source>
</evidence>
<dbReference type="InterPro" id="IPR010417">
    <property type="entry name" value="Embryo-specific_ATS3"/>
</dbReference>
<dbReference type="PANTHER" id="PTHR31718">
    <property type="entry name" value="PLAT DOMAIN-CONTAINING PROTEIN"/>
    <property type="match status" value="1"/>
</dbReference>
<evidence type="ECO:0000313" key="4">
    <source>
        <dbReference type="Proteomes" id="UP001163823"/>
    </source>
</evidence>
<accession>A0AAD7VH32</accession>
<dbReference type="Proteomes" id="UP001163823">
    <property type="component" value="Chromosome 3"/>
</dbReference>
<dbReference type="EMBL" id="JARAOO010000003">
    <property type="protein sequence ID" value="KAJ7975606.1"/>
    <property type="molecule type" value="Genomic_DNA"/>
</dbReference>
<comment type="caution">
    <text evidence="3">The sequence shown here is derived from an EMBL/GenBank/DDBJ whole genome shotgun (WGS) entry which is preliminary data.</text>
</comment>
<sequence length="243" mass="26591">MMKEVVALLLFAFWVSVTHSVSESQPSILQPHAAKSFNLSYIQNEAICPYSVKISTSCSSPFFTSDQISVAFGDANGNQIYAESLEDPSSRTFERCSSDTFQIKGPCSNSICYLYLYRNGTDHGFGWVPLSVEIYGGNSIPVTFYYNTTIPNLIWYGFNLCTTPAPPTFFLLPPPPPPPTPPAYPPPPPPSPPAYPPPPPPSPPAYPPPPPPPPPPASSSHQLFSPKFFIYVVLGFLLTTLLY</sequence>